<name>A0ABM8AYV4_9BACT</name>
<dbReference type="PROSITE" id="PS00550">
    <property type="entry name" value="HEMERYTHRINS"/>
    <property type="match status" value="1"/>
</dbReference>
<dbReference type="EMBL" id="AP026709">
    <property type="protein sequence ID" value="BDQ36708.1"/>
    <property type="molecule type" value="Genomic_DNA"/>
</dbReference>
<dbReference type="InterPro" id="IPR035938">
    <property type="entry name" value="Hemerythrin-like_sf"/>
</dbReference>
<dbReference type="NCBIfam" id="TIGR02481">
    <property type="entry name" value="hemeryth_dom"/>
    <property type="match status" value="1"/>
</dbReference>
<organism evidence="6 7">
    <name type="scientific">Pseudodesulfovibrio nedwellii</name>
    <dbReference type="NCBI Taxonomy" id="2973072"/>
    <lineage>
        <taxon>Bacteria</taxon>
        <taxon>Pseudomonadati</taxon>
        <taxon>Thermodesulfobacteriota</taxon>
        <taxon>Desulfovibrionia</taxon>
        <taxon>Desulfovibrionales</taxon>
        <taxon>Desulfovibrionaceae</taxon>
    </lineage>
</organism>
<dbReference type="InterPro" id="IPR016131">
    <property type="entry name" value="Haemerythrin_Fe_BS"/>
</dbReference>
<evidence type="ECO:0000256" key="1">
    <source>
        <dbReference type="ARBA" id="ARBA00010587"/>
    </source>
</evidence>
<dbReference type="InterPro" id="IPR012312">
    <property type="entry name" value="Hemerythrin-like"/>
</dbReference>
<dbReference type="PANTHER" id="PTHR37164">
    <property type="entry name" value="BACTERIOHEMERYTHRIN"/>
    <property type="match status" value="1"/>
</dbReference>
<dbReference type="CDD" id="cd12107">
    <property type="entry name" value="Hemerythrin"/>
    <property type="match status" value="1"/>
</dbReference>
<dbReference type="InterPro" id="IPR050669">
    <property type="entry name" value="Hemerythrin"/>
</dbReference>
<dbReference type="Pfam" id="PF01814">
    <property type="entry name" value="Hemerythrin"/>
    <property type="match status" value="1"/>
</dbReference>
<keyword evidence="2" id="KW-0561">Oxygen transport</keyword>
<keyword evidence="7" id="KW-1185">Reference proteome</keyword>
<evidence type="ECO:0000313" key="6">
    <source>
        <dbReference type="EMBL" id="BDQ36708.1"/>
    </source>
</evidence>
<proteinExistence type="inferred from homology"/>
<evidence type="ECO:0000256" key="2">
    <source>
        <dbReference type="ARBA" id="ARBA00022621"/>
    </source>
</evidence>
<gene>
    <name evidence="6" type="ORF">SYK_10680</name>
</gene>
<evidence type="ECO:0000256" key="4">
    <source>
        <dbReference type="ARBA" id="ARBA00023004"/>
    </source>
</evidence>
<dbReference type="Proteomes" id="UP001317742">
    <property type="component" value="Chromosome"/>
</dbReference>
<accession>A0ABM8AYV4</accession>
<dbReference type="Gene3D" id="1.20.120.50">
    <property type="entry name" value="Hemerythrin-like"/>
    <property type="match status" value="1"/>
</dbReference>
<reference evidence="6 7" key="1">
    <citation type="submission" date="2022-08" db="EMBL/GenBank/DDBJ databases">
        <title>Genome Sequence of the sulphate-reducing bacterium, Pseudodesulfovibrio sp. SYK.</title>
        <authorList>
            <person name="Kondo R."/>
            <person name="Kataoka T."/>
        </authorList>
    </citation>
    <scope>NUCLEOTIDE SEQUENCE [LARGE SCALE GENOMIC DNA]</scope>
    <source>
        <strain evidence="6 7">SYK</strain>
    </source>
</reference>
<dbReference type="PANTHER" id="PTHR37164:SF1">
    <property type="entry name" value="BACTERIOHEMERYTHRIN"/>
    <property type="match status" value="1"/>
</dbReference>
<protein>
    <submittedName>
        <fullName evidence="6">Hemerythrin</fullName>
    </submittedName>
</protein>
<keyword evidence="4" id="KW-0408">Iron</keyword>
<evidence type="ECO:0000313" key="7">
    <source>
        <dbReference type="Proteomes" id="UP001317742"/>
    </source>
</evidence>
<dbReference type="InterPro" id="IPR012827">
    <property type="entry name" value="Hemerythrin_metal-bd"/>
</dbReference>
<dbReference type="NCBIfam" id="NF033749">
    <property type="entry name" value="bact_hemeryth"/>
    <property type="match status" value="1"/>
</dbReference>
<feature type="domain" description="Hemerythrin-like" evidence="5">
    <location>
        <begin position="14"/>
        <end position="125"/>
    </location>
</feature>
<dbReference type="SUPFAM" id="SSF47188">
    <property type="entry name" value="Hemerythrin-like"/>
    <property type="match status" value="1"/>
</dbReference>
<evidence type="ECO:0000259" key="5">
    <source>
        <dbReference type="Pfam" id="PF01814"/>
    </source>
</evidence>
<keyword evidence="3" id="KW-0479">Metal-binding</keyword>
<sequence length="140" mass="16827">MPLMQWDETMSVDVNELDTQHQELIALMNESYEAIQRHDEPALYLLIGKMRTYAAMHFETEEKYMRENNFPDLENHQKLHKKFNEDVNEFQRNLFNKTNFSQIFVFLSRWLTNHIMEQDKKYLAYIKNDPVSTEESGSLS</sequence>
<keyword evidence="2" id="KW-0813">Transport</keyword>
<evidence type="ECO:0000256" key="3">
    <source>
        <dbReference type="ARBA" id="ARBA00022723"/>
    </source>
</evidence>
<comment type="similarity">
    <text evidence="1">Belongs to the hemerythrin family.</text>
</comment>